<dbReference type="AlphaFoldDB" id="A0A8I1W4D4"/>
<dbReference type="PANTHER" id="PTHR38683:SF1">
    <property type="entry name" value="CHORISMATE PYRUVATE-LYASE"/>
    <property type="match status" value="1"/>
</dbReference>
<dbReference type="EC" id="4.1.3.40" evidence="4"/>
<keyword evidence="4" id="KW-0670">Pyruvate</keyword>
<comment type="similarity">
    <text evidence="4">Belongs to the UbiC family.</text>
</comment>
<keyword evidence="1 4" id="KW-0963">Cytoplasm</keyword>
<name>A0A8I1W4D4_PLESH</name>
<dbReference type="PANTHER" id="PTHR38683">
    <property type="entry name" value="CHORISMATE PYRUVATE-LYASE"/>
    <property type="match status" value="1"/>
</dbReference>
<proteinExistence type="inferred from homology"/>
<comment type="function">
    <text evidence="4">Removes the pyruvyl group from chorismate, with concomitant aromatization of the ring, to provide 4-hydroxybenzoate (4HB) for the ubiquinone pathway.</text>
</comment>
<dbReference type="Pfam" id="PF04345">
    <property type="entry name" value="Chor_lyase"/>
    <property type="match status" value="1"/>
</dbReference>
<evidence type="ECO:0000313" key="5">
    <source>
        <dbReference type="EMBL" id="MBO1107298.1"/>
    </source>
</evidence>
<dbReference type="GO" id="GO:0042866">
    <property type="term" value="P:pyruvate biosynthetic process"/>
    <property type="evidence" value="ECO:0007669"/>
    <property type="project" value="UniProtKB-UniRule"/>
</dbReference>
<dbReference type="InterPro" id="IPR007440">
    <property type="entry name" value="Chorismate--pyruvate_lyase"/>
</dbReference>
<comment type="pathway">
    <text evidence="4">Cofactor biosynthesis; ubiquinone biosynthesis.</text>
</comment>
<reference evidence="5" key="1">
    <citation type="submission" date="2021-03" db="EMBL/GenBank/DDBJ databases">
        <title>Plesiomonas shigelloides zfcc0051, isolated from zebrafish feces.</title>
        <authorList>
            <person name="Vanderhoek Z."/>
            <person name="Gaulke C."/>
        </authorList>
    </citation>
    <scope>NUCLEOTIDE SEQUENCE</scope>
    <source>
        <strain evidence="5">Zfcc0051</strain>
    </source>
</reference>
<dbReference type="GeneID" id="69705028"/>
<protein>
    <recommendedName>
        <fullName evidence="4">Chorismate pyruvate-lyase</fullName>
        <shortName evidence="4">CL</shortName>
        <shortName evidence="4">CPL</shortName>
        <ecNumber evidence="4">4.1.3.40</ecNumber>
    </recommendedName>
</protein>
<dbReference type="SUPFAM" id="SSF64288">
    <property type="entry name" value="Chorismate lyase-like"/>
    <property type="match status" value="1"/>
</dbReference>
<sequence length="197" mass="21876">MSLLATTFSPWARGNALEATWQSADPHALTPQQADWVLHNGSMTQHLRRHCQQLQVKIGFQGIVTLDQLAAAEQIPLPPGECSLWLREVILCGDGEPWIYARTLIPLSMLEHQGIDLRAIGETPIGELLFRAPGIERRELQHSWVCLPLAVAQALSLSARSPLLARRSSLCHGPQYLSVTEVFLPSAPVYQRERSSC</sequence>
<feature type="binding site" evidence="4">
    <location>
        <position position="43"/>
    </location>
    <ligand>
        <name>substrate</name>
    </ligand>
</feature>
<comment type="catalytic activity">
    <reaction evidence="4">
        <text>chorismate = 4-hydroxybenzoate + pyruvate</text>
        <dbReference type="Rhea" id="RHEA:16505"/>
        <dbReference type="ChEBI" id="CHEBI:15361"/>
        <dbReference type="ChEBI" id="CHEBI:17879"/>
        <dbReference type="ChEBI" id="CHEBI:29748"/>
        <dbReference type="EC" id="4.1.3.40"/>
    </reaction>
</comment>
<keyword evidence="2 4" id="KW-0831">Ubiquinone biosynthesis</keyword>
<evidence type="ECO:0000256" key="4">
    <source>
        <dbReference type="HAMAP-Rule" id="MF_01632"/>
    </source>
</evidence>
<gene>
    <name evidence="4" type="primary">ubiC</name>
    <name evidence="5" type="ORF">J2R62_03525</name>
</gene>
<feature type="binding site" evidence="4">
    <location>
        <position position="87"/>
    </location>
    <ligand>
        <name>substrate</name>
    </ligand>
</feature>
<dbReference type="InterPro" id="IPR028978">
    <property type="entry name" value="Chorismate_lyase_/UTRA_dom_sf"/>
</dbReference>
<organism evidence="5 6">
    <name type="scientific">Plesiomonas shigelloides</name>
    <name type="common">Aeromonas shigelloides</name>
    <dbReference type="NCBI Taxonomy" id="703"/>
    <lineage>
        <taxon>Bacteria</taxon>
        <taxon>Pseudomonadati</taxon>
        <taxon>Pseudomonadota</taxon>
        <taxon>Gammaproteobacteria</taxon>
        <taxon>Enterobacterales</taxon>
        <taxon>Enterobacteriaceae</taxon>
        <taxon>Plesiomonas</taxon>
    </lineage>
</organism>
<dbReference type="GO" id="GO:0008813">
    <property type="term" value="F:chorismate lyase activity"/>
    <property type="evidence" value="ECO:0007669"/>
    <property type="project" value="UniProtKB-UniRule"/>
</dbReference>
<dbReference type="Proteomes" id="UP000664658">
    <property type="component" value="Unassembled WGS sequence"/>
</dbReference>
<keyword evidence="3 4" id="KW-0456">Lyase</keyword>
<feature type="binding site" evidence="4">
    <location>
        <position position="181"/>
    </location>
    <ligand>
        <name>substrate</name>
    </ligand>
</feature>
<dbReference type="UniPathway" id="UPA00232"/>
<dbReference type="GO" id="GO:0006744">
    <property type="term" value="P:ubiquinone biosynthetic process"/>
    <property type="evidence" value="ECO:0007669"/>
    <property type="project" value="UniProtKB-UniRule"/>
</dbReference>
<comment type="subcellular location">
    <subcellularLocation>
        <location evidence="4">Cytoplasm</location>
    </subcellularLocation>
</comment>
<comment type="subunit">
    <text evidence="4">Monomer.</text>
</comment>
<feature type="binding site" evidence="4">
    <location>
        <position position="125"/>
    </location>
    <ligand>
        <name>substrate</name>
    </ligand>
</feature>
<comment type="caution">
    <text evidence="5">The sequence shown here is derived from an EMBL/GenBank/DDBJ whole genome shotgun (WGS) entry which is preliminary data.</text>
</comment>
<dbReference type="HAMAP" id="MF_01632">
    <property type="entry name" value="UbiC"/>
    <property type="match status" value="1"/>
</dbReference>
<dbReference type="GO" id="GO:0005829">
    <property type="term" value="C:cytosol"/>
    <property type="evidence" value="ECO:0007669"/>
    <property type="project" value="TreeGrafter"/>
</dbReference>
<dbReference type="EMBL" id="JAFNAA010000003">
    <property type="protein sequence ID" value="MBO1107298.1"/>
    <property type="molecule type" value="Genomic_DNA"/>
</dbReference>
<evidence type="ECO:0000256" key="1">
    <source>
        <dbReference type="ARBA" id="ARBA00022490"/>
    </source>
</evidence>
<accession>A0A8I1W4D4</accession>
<evidence type="ECO:0000256" key="3">
    <source>
        <dbReference type="ARBA" id="ARBA00023239"/>
    </source>
</evidence>
<dbReference type="RefSeq" id="WP_152140012.1">
    <property type="nucleotide sequence ID" value="NZ_CP087711.1"/>
</dbReference>
<evidence type="ECO:0000313" key="6">
    <source>
        <dbReference type="Proteomes" id="UP000664658"/>
    </source>
</evidence>
<dbReference type="Gene3D" id="3.40.1410.10">
    <property type="entry name" value="Chorismate lyase-like"/>
    <property type="match status" value="1"/>
</dbReference>
<evidence type="ECO:0000256" key="2">
    <source>
        <dbReference type="ARBA" id="ARBA00022688"/>
    </source>
</evidence>